<organism evidence="1 2">
    <name type="scientific">Trifolium pratense</name>
    <name type="common">Red clover</name>
    <dbReference type="NCBI Taxonomy" id="57577"/>
    <lineage>
        <taxon>Eukaryota</taxon>
        <taxon>Viridiplantae</taxon>
        <taxon>Streptophyta</taxon>
        <taxon>Embryophyta</taxon>
        <taxon>Tracheophyta</taxon>
        <taxon>Spermatophyta</taxon>
        <taxon>Magnoliopsida</taxon>
        <taxon>eudicotyledons</taxon>
        <taxon>Gunneridae</taxon>
        <taxon>Pentapetalae</taxon>
        <taxon>rosids</taxon>
        <taxon>fabids</taxon>
        <taxon>Fabales</taxon>
        <taxon>Fabaceae</taxon>
        <taxon>Papilionoideae</taxon>
        <taxon>50 kb inversion clade</taxon>
        <taxon>NPAAA clade</taxon>
        <taxon>Hologalegina</taxon>
        <taxon>IRL clade</taxon>
        <taxon>Trifolieae</taxon>
        <taxon>Trifolium</taxon>
    </lineage>
</organism>
<comment type="caution">
    <text evidence="1">The sequence shown here is derived from an EMBL/GenBank/DDBJ whole genome shotgun (WGS) entry which is preliminary data.</text>
</comment>
<dbReference type="EMBL" id="CASHSV030000615">
    <property type="protein sequence ID" value="CAJ2671740.1"/>
    <property type="molecule type" value="Genomic_DNA"/>
</dbReference>
<reference evidence="1" key="1">
    <citation type="submission" date="2023-10" db="EMBL/GenBank/DDBJ databases">
        <authorList>
            <person name="Rodriguez Cubillos JULIANA M."/>
            <person name="De Vega J."/>
        </authorList>
    </citation>
    <scope>NUCLEOTIDE SEQUENCE</scope>
</reference>
<name>A0ACB0LSF5_TRIPR</name>
<keyword evidence="2" id="KW-1185">Reference proteome</keyword>
<sequence>MPPKSLPKGRKYDCGYVKRKKKIRLEKLTQSQSGAIEKFIIKEPQNVENIDADIVDVQTVDIENAENVNNNIDVENVVDDNESVDVENENVDDDNEIVRAENVDDDNEIGYDIFDPTIWDSLDSRMRDLLVTKGPKRDCSIVKGPKDKFSRRFLANWYTRVLPNGETCDRDWLVYSKELDRVFCFCCKVFKRGITIGQLVNEGFSDWIHVNQRLKEHETCMEHVKNMTTWYELRQKLKNFQTIDKSIQILIDKEKDHWKNVLKRIISIVKFLGRKNLAFRGHNEKLYQNSNGNFLGLIEMVAEFDPIIQEHVRRITDDNLHVHYLGHRIQNELILLLASEIKNEIIRKIKQAKYFSVILDCTPDVSHQEQMSLIIRYVNVSSNRIEESFLGFLNVDDTTGQGLFDVLQDELKKLDLDLFDVRGQGYDNGSNMKGKHQGVQKRFLDINPRAFYTPCGCHSLNLVLCDMANSCRKAKEFFGVVQRIYTIFANSTKRWQILKDNVKGLTPKSLSSTRWESHIDSVKAIRLQMSDFREALLEVSENDSDSKIESEAKSLATNELGDFKFLVAIVIWYEILFAINTVSKLLQSSDMLIDFAMEKIKGLISFFEEYRETGFKNALNYATEIALELNIDPVFSQKRKIQRKRQFDENLSTASVELSEEESFRVNYFLYLVDQAVVSLKTRFEQYQQYESIFGFLFSSQNLQLLDDATLNSCCSNLEERLKHNEQFDVVGKELCVELRLLRNMLPGGKMGPIDILNFLKGMNCFPNTIIAYRILLTIPVTVASAERSFSKLKLLKSYLRSTMLQERLNGLALIAIENNLLDDIQYEDLIDEFASKNAARMSRFK</sequence>
<evidence type="ECO:0000313" key="1">
    <source>
        <dbReference type="EMBL" id="CAJ2671740.1"/>
    </source>
</evidence>
<proteinExistence type="predicted"/>
<accession>A0ACB0LSF5</accession>
<dbReference type="Proteomes" id="UP001177021">
    <property type="component" value="Unassembled WGS sequence"/>
</dbReference>
<gene>
    <name evidence="1" type="ORF">MILVUS5_LOCUS35509</name>
</gene>
<evidence type="ECO:0000313" key="2">
    <source>
        <dbReference type="Proteomes" id="UP001177021"/>
    </source>
</evidence>
<protein>
    <submittedName>
        <fullName evidence="1">Uncharacterized protein</fullName>
    </submittedName>
</protein>